<reference evidence="1 2" key="1">
    <citation type="submission" date="2020-12" db="EMBL/GenBank/DDBJ databases">
        <title>Genomic Analysis and Response surface optimization of nitrogen-fixing conditions for A. chroococcum strain HR1, Isolation from rhizosphere soil.</title>
        <authorList>
            <person name="Li J."/>
            <person name="Yang H."/>
            <person name="Liu H."/>
            <person name="Wang C."/>
            <person name="Tian Y."/>
            <person name="Lu X.Y."/>
        </authorList>
    </citation>
    <scope>NUCLEOTIDE SEQUENCE [LARGE SCALE GENOMIC DNA]</scope>
    <source>
        <strain evidence="1 2">HR1</strain>
    </source>
</reference>
<evidence type="ECO:0008006" key="3">
    <source>
        <dbReference type="Google" id="ProtNLM"/>
    </source>
</evidence>
<evidence type="ECO:0000313" key="1">
    <source>
        <dbReference type="EMBL" id="QQE90483.1"/>
    </source>
</evidence>
<dbReference type="EMBL" id="CP066310">
    <property type="protein sequence ID" value="QQE90483.1"/>
    <property type="molecule type" value="Genomic_DNA"/>
</dbReference>
<protein>
    <recommendedName>
        <fullName evidence="3">Norphogenetic protein</fullName>
    </recommendedName>
</protein>
<name>A0AAP9YGU1_9GAMM</name>
<dbReference type="Proteomes" id="UP000596192">
    <property type="component" value="Chromosome"/>
</dbReference>
<evidence type="ECO:0000313" key="2">
    <source>
        <dbReference type="Proteomes" id="UP000596192"/>
    </source>
</evidence>
<proteinExistence type="predicted"/>
<accession>A0AAP9YGU1</accession>
<dbReference type="RefSeq" id="WP_198867803.1">
    <property type="nucleotide sequence ID" value="NZ_CP066310.1"/>
</dbReference>
<sequence>MTDKRWTGCTVACIASGPSLAAEDCKAIGKAGMPAIAVNSSWRLARFASVIYAGDLCWWDAYGAEIDISAERWTCSQRAAHEHGLSLHRAAGGYNSGLRAIQLAIELGAARALLLGYDCSINSGTHWHGDHIKTKNPDEKLCLLWQRQFAQLNTLGIEIINCSRETALTCFPRARLEDVLC</sequence>
<organism evidence="1 2">
    <name type="scientific">Azotobacter chroococcum</name>
    <dbReference type="NCBI Taxonomy" id="353"/>
    <lineage>
        <taxon>Bacteria</taxon>
        <taxon>Pseudomonadati</taxon>
        <taxon>Pseudomonadota</taxon>
        <taxon>Gammaproteobacteria</taxon>
        <taxon>Pseudomonadales</taxon>
        <taxon>Pseudomonadaceae</taxon>
        <taxon>Azotobacter</taxon>
    </lineage>
</organism>
<dbReference type="AlphaFoldDB" id="A0AAP9YGU1"/>
<gene>
    <name evidence="1" type="ORF">GKQ51_09500</name>
</gene>